<evidence type="ECO:0000256" key="7">
    <source>
        <dbReference type="ARBA" id="ARBA00023180"/>
    </source>
</evidence>
<dbReference type="PROSITE" id="PS50853">
    <property type="entry name" value="FN3"/>
    <property type="match status" value="1"/>
</dbReference>
<evidence type="ECO:0000256" key="3">
    <source>
        <dbReference type="ARBA" id="ARBA00022729"/>
    </source>
</evidence>
<organism evidence="12 13">
    <name type="scientific">Ornithorhynchus anatinus</name>
    <name type="common">Duckbill platypus</name>
    <dbReference type="NCBI Taxonomy" id="9258"/>
    <lineage>
        <taxon>Eukaryota</taxon>
        <taxon>Metazoa</taxon>
        <taxon>Chordata</taxon>
        <taxon>Craniata</taxon>
        <taxon>Vertebrata</taxon>
        <taxon>Euteleostomi</taxon>
        <taxon>Mammalia</taxon>
        <taxon>Monotremata</taxon>
        <taxon>Ornithorhynchidae</taxon>
        <taxon>Ornithorhynchus</taxon>
    </lineage>
</organism>
<dbReference type="Proteomes" id="UP000002279">
    <property type="component" value="Chromosome 6"/>
</dbReference>
<dbReference type="PANTHER" id="PTHR23037:SF45">
    <property type="entry name" value="INTERLEUKIN 13 RECEPTOR SUBUNIT ALPHA 2"/>
    <property type="match status" value="1"/>
</dbReference>
<feature type="domain" description="Fibronectin type-III" evidence="11">
    <location>
        <begin position="29"/>
        <end position="126"/>
    </location>
</feature>
<keyword evidence="3 10" id="KW-0732">Signal</keyword>
<proteinExistence type="predicted"/>
<dbReference type="CTD" id="3598"/>
<name>A0A6I8NM98_ORNAN</name>
<comment type="subcellular location">
    <subcellularLocation>
        <location evidence="1">Membrane</location>
        <topology evidence="1">Single-pass type I membrane protein</topology>
    </subcellularLocation>
</comment>
<sequence>MDSTWIYWVTLMGWLARGASSSPLDTVGAPQDLRIVDPGFLGFMSVTWQPPSTLPAPGSCAVRYELKYRNAGQEYWQTVITTKLSYEDEFDLNGAIEAKVRTILGDDCMDGSSLHSPWVQTVVQPDSRGALGTRVQDLRCVYTNWEQLLCTWRPGEDAPPEADYHLYYWYHGLAQAQVCEDYVSADGRHVGCRFPSLQEAEYKDFNICVNGSFSSPPTSLQPTYFTLQLQNIVQPRPPEGLTMQQKNPEGPLLEWQPPRGLIPPACLEYHIQGKGPLGALWERWSSDPEALLPQPGPGRPATCVRVRARVNMFCAQDGLWSEWSAELCLPEPEGRPHMLWALSVVGLVSAGAVVGLLLLGWRHKALLKPVLARMGVPSSRGSGVSPRPACPKDSPGAVRPEREDEV</sequence>
<dbReference type="GO" id="GO:0009897">
    <property type="term" value="C:external side of plasma membrane"/>
    <property type="evidence" value="ECO:0000318"/>
    <property type="project" value="GO_Central"/>
</dbReference>
<dbReference type="InterPro" id="IPR036116">
    <property type="entry name" value="FN3_sf"/>
</dbReference>
<evidence type="ECO:0000256" key="9">
    <source>
        <dbReference type="SAM" id="Phobius"/>
    </source>
</evidence>
<keyword evidence="5 9" id="KW-0472">Membrane</keyword>
<evidence type="ECO:0000259" key="11">
    <source>
        <dbReference type="PROSITE" id="PS50853"/>
    </source>
</evidence>
<dbReference type="AlphaFoldDB" id="A0A6I8NM98"/>
<dbReference type="GO" id="GO:0019221">
    <property type="term" value="P:cytokine-mediated signaling pathway"/>
    <property type="evidence" value="ECO:0000318"/>
    <property type="project" value="GO_Central"/>
</dbReference>
<reference evidence="12" key="3">
    <citation type="submission" date="2025-09" db="UniProtKB">
        <authorList>
            <consortium name="Ensembl"/>
        </authorList>
    </citation>
    <scope>IDENTIFICATION</scope>
    <source>
        <strain evidence="12">Glennie</strain>
    </source>
</reference>
<dbReference type="RefSeq" id="XP_028922892.1">
    <property type="nucleotide sequence ID" value="XM_029067059.2"/>
</dbReference>
<dbReference type="OMA" id="GPIPSQC"/>
<dbReference type="CDD" id="cd00063">
    <property type="entry name" value="FN3"/>
    <property type="match status" value="1"/>
</dbReference>
<dbReference type="GO" id="GO:0004896">
    <property type="term" value="F:cytokine receptor activity"/>
    <property type="evidence" value="ECO:0000318"/>
    <property type="project" value="GO_Central"/>
</dbReference>
<dbReference type="OrthoDB" id="9826641at2759"/>
<keyword evidence="13" id="KW-1185">Reference proteome</keyword>
<feature type="signal peptide" evidence="10">
    <location>
        <begin position="1"/>
        <end position="21"/>
    </location>
</feature>
<evidence type="ECO:0000256" key="6">
    <source>
        <dbReference type="ARBA" id="ARBA00023170"/>
    </source>
</evidence>
<evidence type="ECO:0000313" key="12">
    <source>
        <dbReference type="Ensembl" id="ENSOANP00000041807.1"/>
    </source>
</evidence>
<evidence type="ECO:0000256" key="8">
    <source>
        <dbReference type="SAM" id="MobiDB-lite"/>
    </source>
</evidence>
<dbReference type="GO" id="GO:0043235">
    <property type="term" value="C:receptor complex"/>
    <property type="evidence" value="ECO:0000318"/>
    <property type="project" value="GO_Central"/>
</dbReference>
<evidence type="ECO:0000256" key="4">
    <source>
        <dbReference type="ARBA" id="ARBA00022989"/>
    </source>
</evidence>
<gene>
    <name evidence="12" type="primary">IL13RA2</name>
</gene>
<dbReference type="KEGG" id="oaa:103167024"/>
<dbReference type="GO" id="GO:0019955">
    <property type="term" value="F:cytokine binding"/>
    <property type="evidence" value="ECO:0000318"/>
    <property type="project" value="GO_Central"/>
</dbReference>
<feature type="region of interest" description="Disordered" evidence="8">
    <location>
        <begin position="377"/>
        <end position="406"/>
    </location>
</feature>
<dbReference type="InterPro" id="IPR013783">
    <property type="entry name" value="Ig-like_fold"/>
</dbReference>
<dbReference type="Gene3D" id="2.60.40.10">
    <property type="entry name" value="Immunoglobulins"/>
    <property type="match status" value="3"/>
</dbReference>
<accession>A0A6I8NM98</accession>
<evidence type="ECO:0000256" key="10">
    <source>
        <dbReference type="SAM" id="SignalP"/>
    </source>
</evidence>
<dbReference type="InParanoid" id="A0A6I8NM98"/>
<feature type="chain" id="PRO_5026123191" evidence="10">
    <location>
        <begin position="22"/>
        <end position="406"/>
    </location>
</feature>
<keyword evidence="7" id="KW-0325">Glycoprotein</keyword>
<keyword evidence="2 9" id="KW-0812">Transmembrane</keyword>
<dbReference type="PANTHER" id="PTHR23037">
    <property type="entry name" value="CYTOKINE RECEPTOR"/>
    <property type="match status" value="1"/>
</dbReference>
<dbReference type="GeneTree" id="ENSGT00940000159971"/>
<keyword evidence="4 9" id="KW-1133">Transmembrane helix</keyword>
<dbReference type="Pfam" id="PF09240">
    <property type="entry name" value="IL6Ra-bind"/>
    <property type="match status" value="1"/>
</dbReference>
<protein>
    <submittedName>
        <fullName evidence="12">Interleukin 13 receptor subunit alpha 2</fullName>
    </submittedName>
</protein>
<dbReference type="GO" id="GO:0008284">
    <property type="term" value="P:positive regulation of cell population proliferation"/>
    <property type="evidence" value="ECO:0000318"/>
    <property type="project" value="GO_Central"/>
</dbReference>
<dbReference type="GeneID" id="103167024"/>
<feature type="compositionally biased region" description="Low complexity" evidence="8">
    <location>
        <begin position="377"/>
        <end position="387"/>
    </location>
</feature>
<dbReference type="InterPro" id="IPR015321">
    <property type="entry name" value="TypeI_recpt_CBD"/>
</dbReference>
<dbReference type="Bgee" id="ENSOANG00000042091">
    <property type="expression patterns" value="Expressed in liver and 4 other cell types or tissues"/>
</dbReference>
<feature type="transmembrane region" description="Helical" evidence="9">
    <location>
        <begin position="338"/>
        <end position="359"/>
    </location>
</feature>
<evidence type="ECO:0000256" key="5">
    <source>
        <dbReference type="ARBA" id="ARBA00023136"/>
    </source>
</evidence>
<evidence type="ECO:0000313" key="13">
    <source>
        <dbReference type="Proteomes" id="UP000002279"/>
    </source>
</evidence>
<dbReference type="SUPFAM" id="SSF49265">
    <property type="entry name" value="Fibronectin type III"/>
    <property type="match status" value="3"/>
</dbReference>
<dbReference type="InterPro" id="IPR003961">
    <property type="entry name" value="FN3_dom"/>
</dbReference>
<evidence type="ECO:0000256" key="2">
    <source>
        <dbReference type="ARBA" id="ARBA00022692"/>
    </source>
</evidence>
<keyword evidence="6" id="KW-0675">Receptor</keyword>
<dbReference type="FunCoup" id="A0A6I8NM98">
    <property type="interactions" value="369"/>
</dbReference>
<dbReference type="Ensembl" id="ENSOANT00000072587.1">
    <property type="protein sequence ID" value="ENSOANP00000041807.1"/>
    <property type="gene ID" value="ENSOANG00000042091.1"/>
</dbReference>
<reference evidence="12 13" key="1">
    <citation type="journal article" date="2008" name="Nature">
        <title>Genome analysis of the platypus reveals unique signatures of evolution.</title>
        <authorList>
            <person name="Warren W.C."/>
            <person name="Hillier L.W."/>
            <person name="Marshall Graves J.A."/>
            <person name="Birney E."/>
            <person name="Ponting C.P."/>
            <person name="Grutzner F."/>
            <person name="Belov K."/>
            <person name="Miller W."/>
            <person name="Clarke L."/>
            <person name="Chinwalla A.T."/>
            <person name="Yang S.P."/>
            <person name="Heger A."/>
            <person name="Locke D.P."/>
            <person name="Miethke P."/>
            <person name="Waters P.D."/>
            <person name="Veyrunes F."/>
            <person name="Fulton L."/>
            <person name="Fulton B."/>
            <person name="Graves T."/>
            <person name="Wallis J."/>
            <person name="Puente X.S."/>
            <person name="Lopez-Otin C."/>
            <person name="Ordonez G.R."/>
            <person name="Eichler E.E."/>
            <person name="Chen L."/>
            <person name="Cheng Z."/>
            <person name="Deakin J.E."/>
            <person name="Alsop A."/>
            <person name="Thompson K."/>
            <person name="Kirby P."/>
            <person name="Papenfuss A.T."/>
            <person name="Wakefield M.J."/>
            <person name="Olender T."/>
            <person name="Lancet D."/>
            <person name="Huttley G.A."/>
            <person name="Smit A.F."/>
            <person name="Pask A."/>
            <person name="Temple-Smith P."/>
            <person name="Batzer M.A."/>
            <person name="Walker J.A."/>
            <person name="Konkel M.K."/>
            <person name="Harris R.S."/>
            <person name="Whittington C.M."/>
            <person name="Wong E.S."/>
            <person name="Gemmell N.J."/>
            <person name="Buschiazzo E."/>
            <person name="Vargas Jentzsch I.M."/>
            <person name="Merkel A."/>
            <person name="Schmitz J."/>
            <person name="Zemann A."/>
            <person name="Churakov G."/>
            <person name="Kriegs J.O."/>
            <person name="Brosius J."/>
            <person name="Murchison E.P."/>
            <person name="Sachidanandam R."/>
            <person name="Smith C."/>
            <person name="Hannon G.J."/>
            <person name="Tsend-Ayush E."/>
            <person name="McMillan D."/>
            <person name="Attenborough R."/>
            <person name="Rens W."/>
            <person name="Ferguson-Smith M."/>
            <person name="Lefevre C.M."/>
            <person name="Sharp J.A."/>
            <person name="Nicholas K.R."/>
            <person name="Ray D.A."/>
            <person name="Kube M."/>
            <person name="Reinhardt R."/>
            <person name="Pringle T.H."/>
            <person name="Taylor J."/>
            <person name="Jones R.C."/>
            <person name="Nixon B."/>
            <person name="Dacheux J.L."/>
            <person name="Niwa H."/>
            <person name="Sekita Y."/>
            <person name="Huang X."/>
            <person name="Stark A."/>
            <person name="Kheradpour P."/>
            <person name="Kellis M."/>
            <person name="Flicek P."/>
            <person name="Chen Y."/>
            <person name="Webber C."/>
            <person name="Hardison R."/>
            <person name="Nelson J."/>
            <person name="Hallsworth-Pepin K."/>
            <person name="Delehaunty K."/>
            <person name="Markovic C."/>
            <person name="Minx P."/>
            <person name="Feng Y."/>
            <person name="Kremitzki C."/>
            <person name="Mitreva M."/>
            <person name="Glasscock J."/>
            <person name="Wylie T."/>
            <person name="Wohldmann P."/>
            <person name="Thiru P."/>
            <person name="Nhan M.N."/>
            <person name="Pohl C.S."/>
            <person name="Smith S.M."/>
            <person name="Hou S."/>
            <person name="Nefedov M."/>
            <person name="de Jong P.J."/>
            <person name="Renfree M.B."/>
            <person name="Mardis E.R."/>
            <person name="Wilson R.K."/>
        </authorList>
    </citation>
    <scope>NUCLEOTIDE SEQUENCE [LARGE SCALE GENOMIC DNA]</scope>
    <source>
        <strain evidence="12 13">Glennie</strain>
    </source>
</reference>
<evidence type="ECO:0000256" key="1">
    <source>
        <dbReference type="ARBA" id="ARBA00004479"/>
    </source>
</evidence>
<reference evidence="12" key="2">
    <citation type="submission" date="2025-08" db="UniProtKB">
        <authorList>
            <consortium name="Ensembl"/>
        </authorList>
    </citation>
    <scope>IDENTIFICATION</scope>
    <source>
        <strain evidence="12">Glennie</strain>
    </source>
</reference>